<dbReference type="InterPro" id="IPR036353">
    <property type="entry name" value="XPC-bd_sf"/>
</dbReference>
<dbReference type="GO" id="GO:0043161">
    <property type="term" value="P:proteasome-mediated ubiquitin-dependent protein catabolic process"/>
    <property type="evidence" value="ECO:0007669"/>
    <property type="project" value="UniProtKB-UniRule"/>
</dbReference>
<evidence type="ECO:0000256" key="4">
    <source>
        <dbReference type="ARBA" id="ARBA00023242"/>
    </source>
</evidence>
<feature type="domain" description="UBA" evidence="6">
    <location>
        <begin position="314"/>
        <end position="354"/>
    </location>
</feature>
<keyword evidence="8" id="KW-1185">Reference proteome</keyword>
<accession>A0A6J2X3Y4</accession>
<evidence type="ECO:0000313" key="8">
    <source>
        <dbReference type="Proteomes" id="UP000504635"/>
    </source>
</evidence>
<dbReference type="GO" id="GO:0070628">
    <property type="term" value="F:proteasome binding"/>
    <property type="evidence" value="ECO:0007669"/>
    <property type="project" value="TreeGrafter"/>
</dbReference>
<dbReference type="FunFam" id="1.10.10.540:FF:000001">
    <property type="entry name" value="UV excision repair protein RAD23 B"/>
    <property type="match status" value="1"/>
</dbReference>
<dbReference type="FunFam" id="1.10.8.10:FF:000002">
    <property type="entry name" value="UV excision repair protein RAD23 homolog"/>
    <property type="match status" value="1"/>
</dbReference>
<dbReference type="PANTHER" id="PTHR10621:SF0">
    <property type="entry name" value="UV EXCISION REPAIR PROTEIN RAD23"/>
    <property type="match status" value="1"/>
</dbReference>
<dbReference type="InterPro" id="IPR004806">
    <property type="entry name" value="Rad23"/>
</dbReference>
<keyword evidence="2 5" id="KW-0227">DNA damage</keyword>
<dbReference type="GO" id="GO:0031593">
    <property type="term" value="F:polyubiquitin modification-dependent protein binding"/>
    <property type="evidence" value="ECO:0007669"/>
    <property type="project" value="UniProtKB-UniRule"/>
</dbReference>
<dbReference type="InterPro" id="IPR009060">
    <property type="entry name" value="UBA-like_sf"/>
</dbReference>
<dbReference type="AlphaFoldDB" id="A0A6J2X3Y4"/>
<dbReference type="GO" id="GO:0003684">
    <property type="term" value="F:damaged DNA binding"/>
    <property type="evidence" value="ECO:0007669"/>
    <property type="project" value="UniProtKB-UniRule"/>
</dbReference>
<dbReference type="RefSeq" id="XP_030745649.1">
    <property type="nucleotide sequence ID" value="XM_030889789.1"/>
</dbReference>
<dbReference type="Pfam" id="PF09280">
    <property type="entry name" value="XPC-binding"/>
    <property type="match status" value="1"/>
</dbReference>
<dbReference type="PRINTS" id="PR01839">
    <property type="entry name" value="RAD23PROTEIN"/>
</dbReference>
<dbReference type="OrthoDB" id="419317at2759"/>
<evidence type="ECO:0000256" key="5">
    <source>
        <dbReference type="RuleBase" id="RU367049"/>
    </source>
</evidence>
<dbReference type="SMART" id="SM00213">
    <property type="entry name" value="UBQ"/>
    <property type="match status" value="1"/>
</dbReference>
<evidence type="ECO:0000259" key="6">
    <source>
        <dbReference type="PROSITE" id="PS50030"/>
    </source>
</evidence>
<dbReference type="InParanoid" id="A0A6J2X3Y4"/>
<organism evidence="8 9">
    <name type="scientific">Sitophilus oryzae</name>
    <name type="common">Rice weevil</name>
    <name type="synonym">Curculio oryzae</name>
    <dbReference type="NCBI Taxonomy" id="7048"/>
    <lineage>
        <taxon>Eukaryota</taxon>
        <taxon>Metazoa</taxon>
        <taxon>Ecdysozoa</taxon>
        <taxon>Arthropoda</taxon>
        <taxon>Hexapoda</taxon>
        <taxon>Insecta</taxon>
        <taxon>Pterygota</taxon>
        <taxon>Neoptera</taxon>
        <taxon>Endopterygota</taxon>
        <taxon>Coleoptera</taxon>
        <taxon>Polyphaga</taxon>
        <taxon>Cucujiformia</taxon>
        <taxon>Curculionidae</taxon>
        <taxon>Dryophthorinae</taxon>
        <taxon>Sitophilus</taxon>
    </lineage>
</organism>
<dbReference type="Gene3D" id="3.10.20.90">
    <property type="entry name" value="Phosphatidylinositol 3-kinase Catalytic Subunit, Chain A, domain 1"/>
    <property type="match status" value="1"/>
</dbReference>
<dbReference type="InterPro" id="IPR015360">
    <property type="entry name" value="XPC-bd"/>
</dbReference>
<dbReference type="Proteomes" id="UP000504635">
    <property type="component" value="Unplaced"/>
</dbReference>
<keyword evidence="1" id="KW-0677">Repeat</keyword>
<dbReference type="SMART" id="SM00727">
    <property type="entry name" value="STI1"/>
    <property type="match status" value="1"/>
</dbReference>
<dbReference type="Gene3D" id="1.10.10.540">
    <property type="entry name" value="XPC-binding domain"/>
    <property type="match status" value="1"/>
</dbReference>
<proteinExistence type="inferred from homology"/>
<comment type="function">
    <text evidence="5">Multiubiquitin chain receptor involved in modulation of proteasomal degradation. Involved in nucleotide excision repair.</text>
</comment>
<dbReference type="InterPro" id="IPR029071">
    <property type="entry name" value="Ubiquitin-like_domsf"/>
</dbReference>
<evidence type="ECO:0000256" key="3">
    <source>
        <dbReference type="ARBA" id="ARBA00023204"/>
    </source>
</evidence>
<dbReference type="SUPFAM" id="SSF46934">
    <property type="entry name" value="UBA-like"/>
    <property type="match status" value="2"/>
</dbReference>
<dbReference type="InterPro" id="IPR000626">
    <property type="entry name" value="Ubiquitin-like_dom"/>
</dbReference>
<dbReference type="InterPro" id="IPR015940">
    <property type="entry name" value="UBA"/>
</dbReference>
<keyword evidence="3 5" id="KW-0234">DNA repair</keyword>
<dbReference type="CDD" id="cd01805">
    <property type="entry name" value="Ubl_Rad23"/>
    <property type="match status" value="1"/>
</dbReference>
<dbReference type="Pfam" id="PF00627">
    <property type="entry name" value="UBA"/>
    <property type="match status" value="2"/>
</dbReference>
<dbReference type="CDD" id="cd14378">
    <property type="entry name" value="UBA1_Rhp23p_like"/>
    <property type="match status" value="1"/>
</dbReference>
<dbReference type="PROSITE" id="PS50030">
    <property type="entry name" value="UBA"/>
    <property type="match status" value="2"/>
</dbReference>
<keyword evidence="5" id="KW-0963">Cytoplasm</keyword>
<dbReference type="FunFam" id="1.10.8.10:FF:000003">
    <property type="entry name" value="UV excision repair protein RAD23 homolog"/>
    <property type="match status" value="1"/>
</dbReference>
<evidence type="ECO:0000259" key="7">
    <source>
        <dbReference type="PROSITE" id="PS50053"/>
    </source>
</evidence>
<dbReference type="Pfam" id="PF00240">
    <property type="entry name" value="ubiquitin"/>
    <property type="match status" value="1"/>
</dbReference>
<dbReference type="GO" id="GO:0006289">
    <property type="term" value="P:nucleotide-excision repair"/>
    <property type="evidence" value="ECO:0007669"/>
    <property type="project" value="UniProtKB-UniRule"/>
</dbReference>
<comment type="subcellular location">
    <subcellularLocation>
        <location evidence="5">Nucleus</location>
    </subcellularLocation>
    <subcellularLocation>
        <location evidence="5">Cytoplasm</location>
    </subcellularLocation>
</comment>
<dbReference type="SUPFAM" id="SSF54236">
    <property type="entry name" value="Ubiquitin-like"/>
    <property type="match status" value="1"/>
</dbReference>
<dbReference type="FunCoup" id="A0A6J2X3Y4">
    <property type="interactions" value="1955"/>
</dbReference>
<dbReference type="InterPro" id="IPR006636">
    <property type="entry name" value="STI1_HS-bd"/>
</dbReference>
<name>A0A6J2X3Y4_SITOR</name>
<dbReference type="FunFam" id="3.10.20.90:FF:000254">
    <property type="entry name" value="UV excision repair protein Rad23"/>
    <property type="match status" value="1"/>
</dbReference>
<evidence type="ECO:0000256" key="1">
    <source>
        <dbReference type="ARBA" id="ARBA00022737"/>
    </source>
</evidence>
<dbReference type="GO" id="GO:0043130">
    <property type="term" value="F:ubiquitin binding"/>
    <property type="evidence" value="ECO:0007669"/>
    <property type="project" value="UniProtKB-UniRule"/>
</dbReference>
<evidence type="ECO:0000313" key="9">
    <source>
        <dbReference type="RefSeq" id="XP_030745649.1"/>
    </source>
</evidence>
<dbReference type="KEGG" id="soy:115874588"/>
<reference evidence="9" key="1">
    <citation type="submission" date="2025-08" db="UniProtKB">
        <authorList>
            <consortium name="RefSeq"/>
        </authorList>
    </citation>
    <scope>IDENTIFICATION</scope>
    <source>
        <tissue evidence="9">Gonads</tissue>
    </source>
</reference>
<protein>
    <recommendedName>
        <fullName evidence="5">UV excision repair protein RAD23</fullName>
    </recommendedName>
</protein>
<dbReference type="GO" id="GO:0005829">
    <property type="term" value="C:cytosol"/>
    <property type="evidence" value="ECO:0007669"/>
    <property type="project" value="TreeGrafter"/>
</dbReference>
<gene>
    <name evidence="9" type="primary">LOC115874588</name>
</gene>
<dbReference type="SUPFAM" id="SSF101238">
    <property type="entry name" value="XPC-binding domain"/>
    <property type="match status" value="1"/>
</dbReference>
<sequence length="358" mass="38885">MKITLKNLQQQSFVVEIDPNQSVKQLKQKIESEKGGDYPLENQRLIYAGKILTDDTPLSEYNIDEKKFIVVMVTKPKLQEKVDVGDIETPSNASNAKTTTTIPNPAVPPNAAPAIVVPPAPAPAVAPAALTNINLSSSAESTLLMGEDYENMVRNIMDMGYARDQVEQALRASFNNPDRAVEYLITGIPQIDESEVNESTDMSGVDQTQSDAGDPLAFLRTQPQFQQMRHVIQQNPQLLNAVLQQIGQTNPALLQLISENQESFVRMLNEPAPGTTPVLTPPTSSPLPVPGAVPQNVPATGGIPAGGIPIQVTPQDKDAIERLKALGFPEHLVVQAYFACEKNENLAANFLLSQTFDD</sequence>
<dbReference type="GO" id="GO:0005654">
    <property type="term" value="C:nucleoplasm"/>
    <property type="evidence" value="ECO:0007669"/>
    <property type="project" value="TreeGrafter"/>
</dbReference>
<dbReference type="CTD" id="43785"/>
<feature type="domain" description="Ubiquitin-like" evidence="7">
    <location>
        <begin position="1"/>
        <end position="76"/>
    </location>
</feature>
<dbReference type="SMART" id="SM00165">
    <property type="entry name" value="UBA"/>
    <property type="match status" value="2"/>
</dbReference>
<feature type="domain" description="UBA" evidence="6">
    <location>
        <begin position="147"/>
        <end position="187"/>
    </location>
</feature>
<dbReference type="GeneID" id="115874588"/>
<dbReference type="PANTHER" id="PTHR10621">
    <property type="entry name" value="UV EXCISION REPAIR PROTEIN RAD23"/>
    <property type="match status" value="1"/>
</dbReference>
<comment type="similarity">
    <text evidence="5">Belongs to the RAD23 family.</text>
</comment>
<dbReference type="Gene3D" id="1.10.8.10">
    <property type="entry name" value="DNA helicase RuvA subunit, C-terminal domain"/>
    <property type="match status" value="2"/>
</dbReference>
<dbReference type="CDD" id="cd14427">
    <property type="entry name" value="UBA2_HR23A"/>
    <property type="match status" value="1"/>
</dbReference>
<dbReference type="PROSITE" id="PS50053">
    <property type="entry name" value="UBIQUITIN_2"/>
    <property type="match status" value="1"/>
</dbReference>
<keyword evidence="4 5" id="KW-0539">Nucleus</keyword>
<dbReference type="NCBIfam" id="TIGR00601">
    <property type="entry name" value="rad23"/>
    <property type="match status" value="1"/>
</dbReference>
<evidence type="ECO:0000256" key="2">
    <source>
        <dbReference type="ARBA" id="ARBA00022763"/>
    </source>
</evidence>